<dbReference type="SUPFAM" id="SSF47699">
    <property type="entry name" value="Bifunctional inhibitor/lipid-transfer protein/seed storage 2S albumin"/>
    <property type="match status" value="1"/>
</dbReference>
<sequence>MASSSLVLCVVALLLASSLGGVRPVPETSCTTDLVRLLPCLPFVDGAAAAPSDTCCTNLGSMVHDAPQCLCQALSQPSATPVSVNMSRVMAMPRLCRLDIPSAADACRGLIPQGPAAPPPPASAPRPNATSTAPSTLSPAMPIVPRTTPSPPLASGQTPGYSRGSKVIVDRLSVALGFVALVLLQAF</sequence>
<keyword evidence="3" id="KW-1015">Disulfide bond</keyword>
<feature type="chain" id="PRO_5043831485" description="Bifunctional inhibitor/plant lipid transfer protein/seed storage helical domain-containing protein" evidence="6">
    <location>
        <begin position="25"/>
        <end position="187"/>
    </location>
</feature>
<evidence type="ECO:0000256" key="1">
    <source>
        <dbReference type="ARBA" id="ARBA00009748"/>
    </source>
</evidence>
<evidence type="ECO:0000313" key="8">
    <source>
        <dbReference type="EMBL" id="GJN02680.1"/>
    </source>
</evidence>
<dbReference type="InterPro" id="IPR036312">
    <property type="entry name" value="Bifun_inhib/LTP/seed_sf"/>
</dbReference>
<feature type="region of interest" description="Disordered" evidence="5">
    <location>
        <begin position="111"/>
        <end position="161"/>
    </location>
</feature>
<feature type="compositionally biased region" description="Low complexity" evidence="5">
    <location>
        <begin position="125"/>
        <end position="136"/>
    </location>
</feature>
<reference evidence="8" key="2">
    <citation type="submission" date="2021-12" db="EMBL/GenBank/DDBJ databases">
        <title>Resequencing data analysis of finger millet.</title>
        <authorList>
            <person name="Hatakeyama M."/>
            <person name="Aluri S."/>
            <person name="Balachadran M.T."/>
            <person name="Sivarajan S.R."/>
            <person name="Poveda L."/>
            <person name="Shimizu-Inatsugi R."/>
            <person name="Schlapbach R."/>
            <person name="Sreeman S.M."/>
            <person name="Shimizu K.K."/>
        </authorList>
    </citation>
    <scope>NUCLEOTIDE SEQUENCE</scope>
</reference>
<comment type="caution">
    <text evidence="8">The sequence shown here is derived from an EMBL/GenBank/DDBJ whole genome shotgun (WGS) entry which is preliminary data.</text>
</comment>
<dbReference type="Gene3D" id="1.10.110.10">
    <property type="entry name" value="Plant lipid-transfer and hydrophobic proteins"/>
    <property type="match status" value="1"/>
</dbReference>
<evidence type="ECO:0000256" key="6">
    <source>
        <dbReference type="SAM" id="SignalP"/>
    </source>
</evidence>
<dbReference type="CDD" id="cd00010">
    <property type="entry name" value="AAI_LTSS"/>
    <property type="match status" value="1"/>
</dbReference>
<gene>
    <name evidence="8" type="primary">ga20058</name>
    <name evidence="8" type="ORF">PR202_ga20058</name>
</gene>
<evidence type="ECO:0000256" key="4">
    <source>
        <dbReference type="ARBA" id="ARBA00023180"/>
    </source>
</evidence>
<organism evidence="8 9">
    <name type="scientific">Eleusine coracana subsp. coracana</name>
    <dbReference type="NCBI Taxonomy" id="191504"/>
    <lineage>
        <taxon>Eukaryota</taxon>
        <taxon>Viridiplantae</taxon>
        <taxon>Streptophyta</taxon>
        <taxon>Embryophyta</taxon>
        <taxon>Tracheophyta</taxon>
        <taxon>Spermatophyta</taxon>
        <taxon>Magnoliopsida</taxon>
        <taxon>Liliopsida</taxon>
        <taxon>Poales</taxon>
        <taxon>Poaceae</taxon>
        <taxon>PACMAD clade</taxon>
        <taxon>Chloridoideae</taxon>
        <taxon>Cynodonteae</taxon>
        <taxon>Eleusininae</taxon>
        <taxon>Eleusine</taxon>
    </lineage>
</organism>
<dbReference type="SMART" id="SM00499">
    <property type="entry name" value="AAI"/>
    <property type="match status" value="1"/>
</dbReference>
<dbReference type="EMBL" id="BQKI01000009">
    <property type="protein sequence ID" value="GJN02680.1"/>
    <property type="molecule type" value="Genomic_DNA"/>
</dbReference>
<dbReference type="InterPro" id="IPR043325">
    <property type="entry name" value="LTSS"/>
</dbReference>
<evidence type="ECO:0000259" key="7">
    <source>
        <dbReference type="SMART" id="SM00499"/>
    </source>
</evidence>
<dbReference type="AlphaFoldDB" id="A0AAV5CY33"/>
<feature type="compositionally biased region" description="Pro residues" evidence="5">
    <location>
        <begin position="115"/>
        <end position="124"/>
    </location>
</feature>
<dbReference type="Proteomes" id="UP001054889">
    <property type="component" value="Unassembled WGS sequence"/>
</dbReference>
<comment type="similarity">
    <text evidence="1">Belongs to the plant LTP family.</text>
</comment>
<dbReference type="Pfam" id="PF14368">
    <property type="entry name" value="LTP_2"/>
    <property type="match status" value="1"/>
</dbReference>
<dbReference type="PANTHER" id="PTHR33044">
    <property type="entry name" value="BIFUNCTIONAL INHIBITOR/LIPID-TRANSFER PROTEIN/SEED STORAGE 2S ALBUMIN SUPERFAMILY PROTEIN-RELATED"/>
    <property type="match status" value="1"/>
</dbReference>
<protein>
    <recommendedName>
        <fullName evidence="7">Bifunctional inhibitor/plant lipid transfer protein/seed storage helical domain-containing protein</fullName>
    </recommendedName>
</protein>
<feature type="signal peptide" evidence="6">
    <location>
        <begin position="1"/>
        <end position="24"/>
    </location>
</feature>
<keyword evidence="2 6" id="KW-0732">Signal</keyword>
<reference evidence="8" key="1">
    <citation type="journal article" date="2018" name="DNA Res.">
        <title>Multiple hybrid de novo genome assembly of finger millet, an orphan allotetraploid crop.</title>
        <authorList>
            <person name="Hatakeyama M."/>
            <person name="Aluri S."/>
            <person name="Balachadran M.T."/>
            <person name="Sivarajan S.R."/>
            <person name="Patrignani A."/>
            <person name="Gruter S."/>
            <person name="Poveda L."/>
            <person name="Shimizu-Inatsugi R."/>
            <person name="Baeten J."/>
            <person name="Francoijs K.J."/>
            <person name="Nataraja K.N."/>
            <person name="Reddy Y.A.N."/>
            <person name="Phadnis S."/>
            <person name="Ravikumar R.L."/>
            <person name="Schlapbach R."/>
            <person name="Sreeman S.M."/>
            <person name="Shimizu K.K."/>
        </authorList>
    </citation>
    <scope>NUCLEOTIDE SEQUENCE</scope>
</reference>
<evidence type="ECO:0000256" key="5">
    <source>
        <dbReference type="SAM" id="MobiDB-lite"/>
    </source>
</evidence>
<name>A0AAV5CY33_ELECO</name>
<evidence type="ECO:0000256" key="3">
    <source>
        <dbReference type="ARBA" id="ARBA00023157"/>
    </source>
</evidence>
<evidence type="ECO:0000313" key="9">
    <source>
        <dbReference type="Proteomes" id="UP001054889"/>
    </source>
</evidence>
<evidence type="ECO:0000256" key="2">
    <source>
        <dbReference type="ARBA" id="ARBA00022729"/>
    </source>
</evidence>
<keyword evidence="4" id="KW-0325">Glycoprotein</keyword>
<feature type="domain" description="Bifunctional inhibitor/plant lipid transfer protein/seed storage helical" evidence="7">
    <location>
        <begin position="30"/>
        <end position="107"/>
    </location>
</feature>
<dbReference type="InterPro" id="IPR016140">
    <property type="entry name" value="Bifunc_inhib/LTP/seed_store"/>
</dbReference>
<accession>A0AAV5CY33</accession>
<proteinExistence type="inferred from homology"/>
<keyword evidence="9" id="KW-1185">Reference proteome</keyword>